<organism evidence="3 4">
    <name type="scientific">Halobacillus shinanisalinarum</name>
    <dbReference type="NCBI Taxonomy" id="2932258"/>
    <lineage>
        <taxon>Bacteria</taxon>
        <taxon>Bacillati</taxon>
        <taxon>Bacillota</taxon>
        <taxon>Bacilli</taxon>
        <taxon>Bacillales</taxon>
        <taxon>Bacillaceae</taxon>
        <taxon>Halobacillus</taxon>
    </lineage>
</organism>
<feature type="domain" description="Integrase catalytic" evidence="2">
    <location>
        <begin position="117"/>
        <end position="280"/>
    </location>
</feature>
<proteinExistence type="predicted"/>
<reference evidence="3 4" key="1">
    <citation type="submission" date="2022-04" db="EMBL/GenBank/DDBJ databases">
        <title>Halobacillus sp. isolated from saltern.</title>
        <authorList>
            <person name="Won M."/>
            <person name="Lee C.-M."/>
            <person name="Woen H.-Y."/>
            <person name="Kwon S.-W."/>
        </authorList>
    </citation>
    <scope>NUCLEOTIDE SEQUENCE [LARGE SCALE GENOMIC DNA]</scope>
    <source>
        <strain evidence="3 4">SSTM10-2</strain>
    </source>
</reference>
<dbReference type="Pfam" id="PF13276">
    <property type="entry name" value="HTH_21"/>
    <property type="match status" value="1"/>
</dbReference>
<dbReference type="PROSITE" id="PS50994">
    <property type="entry name" value="INTEGRASE"/>
    <property type="match status" value="1"/>
</dbReference>
<dbReference type="PANTHER" id="PTHR46889">
    <property type="entry name" value="TRANSPOSASE INSF FOR INSERTION SEQUENCE IS3B-RELATED"/>
    <property type="match status" value="1"/>
</dbReference>
<dbReference type="InterPro" id="IPR001584">
    <property type="entry name" value="Integrase_cat-core"/>
</dbReference>
<gene>
    <name evidence="3" type="ORF">MUO14_16930</name>
</gene>
<dbReference type="EMBL" id="CP095074">
    <property type="protein sequence ID" value="UOQ95724.1"/>
    <property type="molecule type" value="Genomic_DNA"/>
</dbReference>
<protein>
    <submittedName>
        <fullName evidence="3">IS3 family transposase</fullName>
    </submittedName>
</protein>
<dbReference type="InterPro" id="IPR025948">
    <property type="entry name" value="HTH-like_dom"/>
</dbReference>
<dbReference type="Pfam" id="PF13333">
    <property type="entry name" value="rve_2"/>
    <property type="match status" value="1"/>
</dbReference>
<dbReference type="InterPro" id="IPR012337">
    <property type="entry name" value="RNaseH-like_sf"/>
</dbReference>
<dbReference type="RefSeq" id="WP_244755634.1">
    <property type="nucleotide sequence ID" value="NZ_CP095074.1"/>
</dbReference>
<evidence type="ECO:0000259" key="2">
    <source>
        <dbReference type="PROSITE" id="PS50994"/>
    </source>
</evidence>
<comment type="function">
    <text evidence="1">Involved in the transposition of the insertion sequence.</text>
</comment>
<dbReference type="Pfam" id="PF00665">
    <property type="entry name" value="rve"/>
    <property type="match status" value="1"/>
</dbReference>
<dbReference type="SUPFAM" id="SSF53098">
    <property type="entry name" value="Ribonuclease H-like"/>
    <property type="match status" value="1"/>
</dbReference>
<dbReference type="PANTHER" id="PTHR46889:SF4">
    <property type="entry name" value="TRANSPOSASE INSO FOR INSERTION SEQUENCE ELEMENT IS911B-RELATED"/>
    <property type="match status" value="1"/>
</dbReference>
<sequence>MEKHRHEFRVAKMCQVLGVSKGGFYEWRKRSQSNQERRKEKRTAQVKRVYVESQRRYGSPKITKELKQQGWNVSQKTVTRIMRENGLRSKTVKKYKATTNSKHSYPIYPNLLNQQFQVNRPGAVWVSDITYVWTKEGWLYLAAVMDLFSRRIIGWEMSHRMTKALTIRALQRAMDQQPPKEGLIHHSDRGSQYAANEYQAILRNNDVTTSMSRKGNCYDNACIESFHSVLNKELIFHENYQTREEAKRSLFAYIMTFYNYKRIHSAIQYMSPIAYEKSISKR</sequence>
<dbReference type="InterPro" id="IPR050900">
    <property type="entry name" value="Transposase_IS3/IS150/IS904"/>
</dbReference>
<evidence type="ECO:0000313" key="4">
    <source>
        <dbReference type="Proteomes" id="UP000831880"/>
    </source>
</evidence>
<evidence type="ECO:0000313" key="3">
    <source>
        <dbReference type="EMBL" id="UOQ95724.1"/>
    </source>
</evidence>
<dbReference type="InterPro" id="IPR048020">
    <property type="entry name" value="Transpos_IS3"/>
</dbReference>
<dbReference type="Gene3D" id="3.30.420.10">
    <property type="entry name" value="Ribonuclease H-like superfamily/Ribonuclease H"/>
    <property type="match status" value="1"/>
</dbReference>
<evidence type="ECO:0000256" key="1">
    <source>
        <dbReference type="ARBA" id="ARBA00002286"/>
    </source>
</evidence>
<accession>A0ABY4H5V0</accession>
<keyword evidence="4" id="KW-1185">Reference proteome</keyword>
<dbReference type="Proteomes" id="UP000831880">
    <property type="component" value="Chromosome"/>
</dbReference>
<dbReference type="InterPro" id="IPR036397">
    <property type="entry name" value="RNaseH_sf"/>
</dbReference>
<name>A0ABY4H5V0_9BACI</name>
<dbReference type="NCBIfam" id="NF033516">
    <property type="entry name" value="transpos_IS3"/>
    <property type="match status" value="1"/>
</dbReference>